<dbReference type="EMBL" id="BAAAXZ010000054">
    <property type="protein sequence ID" value="GAA2919185.1"/>
    <property type="molecule type" value="Genomic_DNA"/>
</dbReference>
<evidence type="ECO:0000256" key="1">
    <source>
        <dbReference type="SAM" id="MobiDB-lite"/>
    </source>
</evidence>
<proteinExistence type="predicted"/>
<evidence type="ECO:0000313" key="3">
    <source>
        <dbReference type="Proteomes" id="UP001501102"/>
    </source>
</evidence>
<name>A0ABN3WJY5_STRTU</name>
<feature type="region of interest" description="Disordered" evidence="1">
    <location>
        <begin position="53"/>
        <end position="75"/>
    </location>
</feature>
<feature type="compositionally biased region" description="Low complexity" evidence="1">
    <location>
        <begin position="57"/>
        <end position="69"/>
    </location>
</feature>
<evidence type="ECO:0000313" key="2">
    <source>
        <dbReference type="EMBL" id="GAA2919185.1"/>
    </source>
</evidence>
<organism evidence="2 3">
    <name type="scientific">Streptomyces thioluteus</name>
    <dbReference type="NCBI Taxonomy" id="66431"/>
    <lineage>
        <taxon>Bacteria</taxon>
        <taxon>Bacillati</taxon>
        <taxon>Actinomycetota</taxon>
        <taxon>Actinomycetes</taxon>
        <taxon>Kitasatosporales</taxon>
        <taxon>Streptomycetaceae</taxon>
        <taxon>Streptomyces</taxon>
    </lineage>
</organism>
<sequence>MTVVTDPGMEPLMRGLLRAHGAEVDVVREPHPSGGWQQARRERVDELLMTAPDAWCPTSTTTPTTSPPTAVWPTS</sequence>
<accession>A0ABN3WJY5</accession>
<gene>
    <name evidence="2" type="ORF">GCM10020221_14310</name>
</gene>
<dbReference type="Proteomes" id="UP001501102">
    <property type="component" value="Unassembled WGS sequence"/>
</dbReference>
<comment type="caution">
    <text evidence="2">The sequence shown here is derived from an EMBL/GenBank/DDBJ whole genome shotgun (WGS) entry which is preliminary data.</text>
</comment>
<keyword evidence="3" id="KW-1185">Reference proteome</keyword>
<protein>
    <submittedName>
        <fullName evidence="2">Uncharacterized protein</fullName>
    </submittedName>
</protein>
<reference evidence="2 3" key="1">
    <citation type="journal article" date="2019" name="Int. J. Syst. Evol. Microbiol.">
        <title>The Global Catalogue of Microorganisms (GCM) 10K type strain sequencing project: providing services to taxonomists for standard genome sequencing and annotation.</title>
        <authorList>
            <consortium name="The Broad Institute Genomics Platform"/>
            <consortium name="The Broad Institute Genome Sequencing Center for Infectious Disease"/>
            <person name="Wu L."/>
            <person name="Ma J."/>
        </authorList>
    </citation>
    <scope>NUCLEOTIDE SEQUENCE [LARGE SCALE GENOMIC DNA]</scope>
    <source>
        <strain evidence="2 3">JCM 4087</strain>
    </source>
</reference>